<sequence length="153" mass="17776">MPSLEYGFMVKAGIGLKEWPNTNKCFQGCTSISLMGYELTKLPEGLVCPQLKVLLLELDDDMNVPERFFEGMKEIEVLSLRVRGGSLEFSMNLQSLLLIECKCNDLIWLRKLQRLKVLAFIGLKTANHWMRYLNWLAKELTRRWRTSCDCCHL</sequence>
<gene>
    <name evidence="1" type="ORF">SVIM_LOCUS103225</name>
</gene>
<dbReference type="AlphaFoldDB" id="A0A6N2KR92"/>
<dbReference type="EMBL" id="CAADRP010000502">
    <property type="protein sequence ID" value="VFU29119.1"/>
    <property type="molecule type" value="Genomic_DNA"/>
</dbReference>
<dbReference type="Gene3D" id="3.80.10.10">
    <property type="entry name" value="Ribonuclease Inhibitor"/>
    <property type="match status" value="1"/>
</dbReference>
<dbReference type="InterPro" id="IPR032675">
    <property type="entry name" value="LRR_dom_sf"/>
</dbReference>
<evidence type="ECO:0000313" key="1">
    <source>
        <dbReference type="EMBL" id="VFU29119.1"/>
    </source>
</evidence>
<organism evidence="1">
    <name type="scientific">Salix viminalis</name>
    <name type="common">Common osier</name>
    <name type="synonym">Basket willow</name>
    <dbReference type="NCBI Taxonomy" id="40686"/>
    <lineage>
        <taxon>Eukaryota</taxon>
        <taxon>Viridiplantae</taxon>
        <taxon>Streptophyta</taxon>
        <taxon>Embryophyta</taxon>
        <taxon>Tracheophyta</taxon>
        <taxon>Spermatophyta</taxon>
        <taxon>Magnoliopsida</taxon>
        <taxon>eudicotyledons</taxon>
        <taxon>Gunneridae</taxon>
        <taxon>Pentapetalae</taxon>
        <taxon>rosids</taxon>
        <taxon>fabids</taxon>
        <taxon>Malpighiales</taxon>
        <taxon>Salicaceae</taxon>
        <taxon>Saliceae</taxon>
        <taxon>Salix</taxon>
    </lineage>
</organism>
<name>A0A6N2KR92_SALVM</name>
<reference evidence="1" key="1">
    <citation type="submission" date="2019-03" db="EMBL/GenBank/DDBJ databases">
        <authorList>
            <person name="Mank J."/>
            <person name="Almeida P."/>
        </authorList>
    </citation>
    <scope>NUCLEOTIDE SEQUENCE</scope>
    <source>
        <strain evidence="1">78183</strain>
    </source>
</reference>
<protein>
    <recommendedName>
        <fullName evidence="2">FBD domain-containing protein</fullName>
    </recommendedName>
</protein>
<dbReference type="SUPFAM" id="SSF52058">
    <property type="entry name" value="L domain-like"/>
    <property type="match status" value="1"/>
</dbReference>
<proteinExistence type="predicted"/>
<evidence type="ECO:0008006" key="2">
    <source>
        <dbReference type="Google" id="ProtNLM"/>
    </source>
</evidence>
<accession>A0A6N2KR92</accession>